<feature type="non-terminal residue" evidence="2">
    <location>
        <position position="97"/>
    </location>
</feature>
<protein>
    <submittedName>
        <fullName evidence="2">Uncharacterized protein</fullName>
    </submittedName>
</protein>
<feature type="compositionally biased region" description="Low complexity" evidence="1">
    <location>
        <begin position="7"/>
        <end position="18"/>
    </location>
</feature>
<comment type="caution">
    <text evidence="2">The sequence shown here is derived from an EMBL/GenBank/DDBJ whole genome shotgun (WGS) entry which is preliminary data.</text>
</comment>
<feature type="region of interest" description="Disordered" evidence="1">
    <location>
        <begin position="1"/>
        <end position="97"/>
    </location>
</feature>
<keyword evidence="3" id="KW-1185">Reference proteome</keyword>
<proteinExistence type="predicted"/>
<feature type="compositionally biased region" description="Polar residues" evidence="1">
    <location>
        <begin position="31"/>
        <end position="55"/>
    </location>
</feature>
<dbReference type="Proteomes" id="UP001529510">
    <property type="component" value="Unassembled WGS sequence"/>
</dbReference>
<feature type="non-terminal residue" evidence="2">
    <location>
        <position position="1"/>
    </location>
</feature>
<evidence type="ECO:0000313" key="3">
    <source>
        <dbReference type="Proteomes" id="UP001529510"/>
    </source>
</evidence>
<accession>A0ABD0NXC0</accession>
<gene>
    <name evidence="2" type="ORF">M9458_037999</name>
</gene>
<name>A0ABD0NXC0_CIRMR</name>
<evidence type="ECO:0000256" key="1">
    <source>
        <dbReference type="SAM" id="MobiDB-lite"/>
    </source>
</evidence>
<organism evidence="2 3">
    <name type="scientific">Cirrhinus mrigala</name>
    <name type="common">Mrigala</name>
    <dbReference type="NCBI Taxonomy" id="683832"/>
    <lineage>
        <taxon>Eukaryota</taxon>
        <taxon>Metazoa</taxon>
        <taxon>Chordata</taxon>
        <taxon>Craniata</taxon>
        <taxon>Vertebrata</taxon>
        <taxon>Euteleostomi</taxon>
        <taxon>Actinopterygii</taxon>
        <taxon>Neopterygii</taxon>
        <taxon>Teleostei</taxon>
        <taxon>Ostariophysi</taxon>
        <taxon>Cypriniformes</taxon>
        <taxon>Cyprinidae</taxon>
        <taxon>Labeoninae</taxon>
        <taxon>Labeonini</taxon>
        <taxon>Cirrhinus</taxon>
    </lineage>
</organism>
<dbReference type="EMBL" id="JAMKFB020000019">
    <property type="protein sequence ID" value="KAL0166155.1"/>
    <property type="molecule type" value="Genomic_DNA"/>
</dbReference>
<reference evidence="2 3" key="1">
    <citation type="submission" date="2024-05" db="EMBL/GenBank/DDBJ databases">
        <title>Genome sequencing and assembly of Indian major carp, Cirrhinus mrigala (Hamilton, 1822).</title>
        <authorList>
            <person name="Mohindra V."/>
            <person name="Chowdhury L.M."/>
            <person name="Lal K."/>
            <person name="Jena J.K."/>
        </authorList>
    </citation>
    <scope>NUCLEOTIDE SEQUENCE [LARGE SCALE GENOMIC DNA]</scope>
    <source>
        <strain evidence="2">CM1030</strain>
        <tissue evidence="2">Blood</tissue>
    </source>
</reference>
<dbReference type="AlphaFoldDB" id="A0ABD0NXC0"/>
<evidence type="ECO:0000313" key="2">
    <source>
        <dbReference type="EMBL" id="KAL0166155.1"/>
    </source>
</evidence>
<sequence length="97" mass="10046">SSEDRVSSAQTGSSSSLSCYQPTEDLPLQGYVSQSPLKNQGPSKLNSGAALNSSPAKPILTPNPSSTADVSGIHQSRERFTKDTTPLQQRGPAGTTG</sequence>